<proteinExistence type="predicted"/>
<dbReference type="InterPro" id="IPR000859">
    <property type="entry name" value="CUB_dom"/>
</dbReference>
<reference evidence="8" key="2">
    <citation type="submission" date="2025-09" db="UniProtKB">
        <authorList>
            <consortium name="Ensembl"/>
        </authorList>
    </citation>
    <scope>IDENTIFICATION</scope>
</reference>
<evidence type="ECO:0000256" key="6">
    <source>
        <dbReference type="SAM" id="SignalP"/>
    </source>
</evidence>
<keyword evidence="4" id="KW-0968">Cytoplasmic vesicle</keyword>
<evidence type="ECO:0000256" key="2">
    <source>
        <dbReference type="ARBA" id="ARBA00022737"/>
    </source>
</evidence>
<keyword evidence="9" id="KW-1185">Reference proteome</keyword>
<dbReference type="Proteomes" id="UP000694522">
    <property type="component" value="Unplaced"/>
</dbReference>
<feature type="signal peptide" evidence="6">
    <location>
        <begin position="1"/>
        <end position="23"/>
    </location>
</feature>
<accession>A0A8B9FJ30</accession>
<evidence type="ECO:0000256" key="4">
    <source>
        <dbReference type="ARBA" id="ARBA00023329"/>
    </source>
</evidence>
<dbReference type="AlphaFoldDB" id="A0A8B9FJ30"/>
<dbReference type="Pfam" id="PF00431">
    <property type="entry name" value="CUB"/>
    <property type="match status" value="1"/>
</dbReference>
<comment type="caution">
    <text evidence="5">Lacks conserved residue(s) required for the propagation of feature annotation.</text>
</comment>
<keyword evidence="6" id="KW-0732">Signal</keyword>
<evidence type="ECO:0000256" key="3">
    <source>
        <dbReference type="ARBA" id="ARBA00023157"/>
    </source>
</evidence>
<dbReference type="PANTHER" id="PTHR24251">
    <property type="entry name" value="OVOCHYMASE-RELATED"/>
    <property type="match status" value="1"/>
</dbReference>
<evidence type="ECO:0000256" key="5">
    <source>
        <dbReference type="PROSITE-ProRule" id="PRU00059"/>
    </source>
</evidence>
<dbReference type="SUPFAM" id="SSF49854">
    <property type="entry name" value="Spermadhesin, CUB domain"/>
    <property type="match status" value="1"/>
</dbReference>
<dbReference type="Gene3D" id="2.60.120.290">
    <property type="entry name" value="Spermadhesin, CUB domain"/>
    <property type="match status" value="1"/>
</dbReference>
<dbReference type="Ensembl" id="ENSACOT00000011028.1">
    <property type="protein sequence ID" value="ENSACOP00000010656.1"/>
    <property type="gene ID" value="ENSACOG00000007396.1"/>
</dbReference>
<organism evidence="8 9">
    <name type="scientific">Amazona collaria</name>
    <name type="common">yellow-billed parrot</name>
    <dbReference type="NCBI Taxonomy" id="241587"/>
    <lineage>
        <taxon>Eukaryota</taxon>
        <taxon>Metazoa</taxon>
        <taxon>Chordata</taxon>
        <taxon>Craniata</taxon>
        <taxon>Vertebrata</taxon>
        <taxon>Euteleostomi</taxon>
        <taxon>Archelosauria</taxon>
        <taxon>Archosauria</taxon>
        <taxon>Dinosauria</taxon>
        <taxon>Saurischia</taxon>
        <taxon>Theropoda</taxon>
        <taxon>Coelurosauria</taxon>
        <taxon>Aves</taxon>
        <taxon>Neognathae</taxon>
        <taxon>Neoaves</taxon>
        <taxon>Telluraves</taxon>
        <taxon>Australaves</taxon>
        <taxon>Psittaciformes</taxon>
        <taxon>Psittacidae</taxon>
        <taxon>Amazona</taxon>
    </lineage>
</organism>
<comment type="subcellular location">
    <subcellularLocation>
        <location evidence="1">Cytoplasmic vesicle</location>
        <location evidence="1">Secretory vesicle</location>
    </subcellularLocation>
</comment>
<dbReference type="SMART" id="SM00042">
    <property type="entry name" value="CUB"/>
    <property type="match status" value="1"/>
</dbReference>
<dbReference type="PROSITE" id="PS01180">
    <property type="entry name" value="CUB"/>
    <property type="match status" value="1"/>
</dbReference>
<feature type="chain" id="PRO_5034085700" description="CUB domain-containing protein" evidence="6">
    <location>
        <begin position="24"/>
        <end position="136"/>
    </location>
</feature>
<feature type="domain" description="CUB" evidence="7">
    <location>
        <begin position="21"/>
        <end position="123"/>
    </location>
</feature>
<evidence type="ECO:0000313" key="8">
    <source>
        <dbReference type="Ensembl" id="ENSACOP00000010656.1"/>
    </source>
</evidence>
<sequence>HDVFITHIFLLIFLSAEYNSCGGLLSSPSSTLQSPLYPRNYPNNTNCVWVIENASRIHMNPHYTITNDYIEIYDGPPNTSPLLGRICSNYGLTYTSSSNFMAVRFHSDSRYSSRGFHAEYRSIPTDHTTSKFPLCL</sequence>
<dbReference type="PANTHER" id="PTHR24251:SF30">
    <property type="entry name" value="MEMBRANE FRIZZLED-RELATED PROTEIN"/>
    <property type="match status" value="1"/>
</dbReference>
<dbReference type="InterPro" id="IPR035914">
    <property type="entry name" value="Sperma_CUB_dom_sf"/>
</dbReference>
<evidence type="ECO:0000256" key="1">
    <source>
        <dbReference type="ARBA" id="ARBA00004398"/>
    </source>
</evidence>
<reference evidence="8" key="1">
    <citation type="submission" date="2025-08" db="UniProtKB">
        <authorList>
            <consortium name="Ensembl"/>
        </authorList>
    </citation>
    <scope>IDENTIFICATION</scope>
</reference>
<keyword evidence="2" id="KW-0677">Repeat</keyword>
<keyword evidence="3" id="KW-1015">Disulfide bond</keyword>
<name>A0A8B9FJ30_9PSIT</name>
<evidence type="ECO:0000313" key="9">
    <source>
        <dbReference type="Proteomes" id="UP000694522"/>
    </source>
</evidence>
<dbReference type="CDD" id="cd00041">
    <property type="entry name" value="CUB"/>
    <property type="match status" value="1"/>
</dbReference>
<dbReference type="GO" id="GO:0030133">
    <property type="term" value="C:transport vesicle"/>
    <property type="evidence" value="ECO:0007669"/>
    <property type="project" value="UniProtKB-SubCell"/>
</dbReference>
<dbReference type="FunFam" id="2.60.120.290:FF:000005">
    <property type="entry name" value="Procollagen C-endopeptidase enhancer 1"/>
    <property type="match status" value="1"/>
</dbReference>
<evidence type="ECO:0000259" key="7">
    <source>
        <dbReference type="PROSITE" id="PS01180"/>
    </source>
</evidence>
<protein>
    <recommendedName>
        <fullName evidence="7">CUB domain-containing protein</fullName>
    </recommendedName>
</protein>